<evidence type="ECO:0000256" key="8">
    <source>
        <dbReference type="ARBA" id="ARBA00048552"/>
    </source>
</evidence>
<comment type="caution">
    <text evidence="12">The sequence shown here is derived from an EMBL/GenBank/DDBJ whole genome shotgun (WGS) entry which is preliminary data.</text>
</comment>
<evidence type="ECO:0000313" key="12">
    <source>
        <dbReference type="EMBL" id="KZD72043.1"/>
    </source>
</evidence>
<feature type="binding site" evidence="9">
    <location>
        <position position="915"/>
    </location>
    <ligand>
        <name>Zn(2+)</name>
        <dbReference type="ChEBI" id="CHEBI:29105"/>
        <label>2</label>
    </ligand>
</feature>
<dbReference type="CDD" id="cd01609">
    <property type="entry name" value="RNAP_beta'_N"/>
    <property type="match status" value="1"/>
</dbReference>
<evidence type="ECO:0000256" key="2">
    <source>
        <dbReference type="ARBA" id="ARBA00006460"/>
    </source>
</evidence>
<keyword evidence="4 9" id="KW-0808">Transferase</keyword>
<dbReference type="GO" id="GO:0008270">
    <property type="term" value="F:zinc ion binding"/>
    <property type="evidence" value="ECO:0007669"/>
    <property type="project" value="UniProtKB-UniRule"/>
</dbReference>
<keyword evidence="9" id="KW-0460">Magnesium</keyword>
<dbReference type="InterPro" id="IPR042102">
    <property type="entry name" value="RNA_pol_Rpb1_3_sf"/>
</dbReference>
<feature type="binding site" evidence="9">
    <location>
        <position position="64"/>
    </location>
    <ligand>
        <name>Zn(2+)</name>
        <dbReference type="ChEBI" id="CHEBI:29105"/>
        <label>1</label>
    </ligand>
</feature>
<comment type="similarity">
    <text evidence="2 9 10">Belongs to the RNA polymerase beta' chain family.</text>
</comment>
<dbReference type="InterPro" id="IPR000722">
    <property type="entry name" value="RNA_pol_asu"/>
</dbReference>
<dbReference type="Gene3D" id="4.10.860.120">
    <property type="entry name" value="RNA polymerase II, clamp domain"/>
    <property type="match status" value="1"/>
</dbReference>
<dbReference type="GO" id="GO:0000287">
    <property type="term" value="F:magnesium ion binding"/>
    <property type="evidence" value="ECO:0007669"/>
    <property type="project" value="UniProtKB-UniRule"/>
</dbReference>
<dbReference type="HAMAP" id="MF_01322">
    <property type="entry name" value="RNApol_bact_RpoC"/>
    <property type="match status" value="1"/>
</dbReference>
<evidence type="ECO:0000256" key="4">
    <source>
        <dbReference type="ARBA" id="ARBA00022679"/>
    </source>
</evidence>
<dbReference type="AlphaFoldDB" id="A0A164QQP8"/>
<feature type="binding site" evidence="9">
    <location>
        <position position="476"/>
    </location>
    <ligand>
        <name>Mg(2+)</name>
        <dbReference type="ChEBI" id="CHEBI:18420"/>
    </ligand>
</feature>
<comment type="catalytic activity">
    <reaction evidence="8 9 10">
        <text>RNA(n) + a ribonucleoside 5'-triphosphate = RNA(n+1) + diphosphate</text>
        <dbReference type="Rhea" id="RHEA:21248"/>
        <dbReference type="Rhea" id="RHEA-COMP:14527"/>
        <dbReference type="Rhea" id="RHEA-COMP:17342"/>
        <dbReference type="ChEBI" id="CHEBI:33019"/>
        <dbReference type="ChEBI" id="CHEBI:61557"/>
        <dbReference type="ChEBI" id="CHEBI:140395"/>
        <dbReference type="EC" id="2.7.7.6"/>
    </reaction>
</comment>
<feature type="domain" description="RNA polymerase N-terminal" evidence="11">
    <location>
        <begin position="249"/>
        <end position="528"/>
    </location>
</feature>
<dbReference type="InterPro" id="IPR012754">
    <property type="entry name" value="DNA-dir_RpoC_beta_prime_bact"/>
</dbReference>
<keyword evidence="9" id="KW-0862">Zinc</keyword>
<dbReference type="InterPro" id="IPR007083">
    <property type="entry name" value="RNA_pol_Rpb1_4"/>
</dbReference>
<dbReference type="GO" id="GO:0003677">
    <property type="term" value="F:DNA binding"/>
    <property type="evidence" value="ECO:0007669"/>
    <property type="project" value="UniProtKB-UniRule"/>
</dbReference>
<dbReference type="InterPro" id="IPR045867">
    <property type="entry name" value="DNA-dir_RpoC_beta_prime"/>
</dbReference>
<reference evidence="12 13" key="1">
    <citation type="submission" date="2015-09" db="EMBL/GenBank/DDBJ databases">
        <title>Bacillus cereus food isolates.</title>
        <authorList>
            <person name="Boekhorst J."/>
        </authorList>
    </citation>
    <scope>NUCLEOTIDE SEQUENCE [LARGE SCALE GENOMIC DNA]</scope>
    <source>
        <strain evidence="12 13">B4088</strain>
    </source>
</reference>
<dbReference type="SMART" id="SM00663">
    <property type="entry name" value="RPOLA_N"/>
    <property type="match status" value="1"/>
</dbReference>
<dbReference type="InterPro" id="IPR007066">
    <property type="entry name" value="RNA_pol_Rpb1_3"/>
</dbReference>
<dbReference type="EMBL" id="LJKE01000015">
    <property type="protein sequence ID" value="KZD72043.1"/>
    <property type="molecule type" value="Genomic_DNA"/>
</dbReference>
<dbReference type="InterPro" id="IPR044893">
    <property type="entry name" value="RNA_pol_Rpb1_clamp_domain"/>
</dbReference>
<evidence type="ECO:0000256" key="5">
    <source>
        <dbReference type="ARBA" id="ARBA00022695"/>
    </source>
</evidence>
<evidence type="ECO:0000313" key="13">
    <source>
        <dbReference type="Proteomes" id="UP000076482"/>
    </source>
</evidence>
<dbReference type="Gene3D" id="1.10.1790.20">
    <property type="match status" value="1"/>
</dbReference>
<evidence type="ECO:0000256" key="6">
    <source>
        <dbReference type="ARBA" id="ARBA00022723"/>
    </source>
</evidence>
<evidence type="ECO:0000256" key="10">
    <source>
        <dbReference type="RuleBase" id="RU004279"/>
    </source>
</evidence>
<dbReference type="EC" id="2.7.7.6" evidence="9"/>
<evidence type="ECO:0000256" key="1">
    <source>
        <dbReference type="ARBA" id="ARBA00004026"/>
    </source>
</evidence>
<dbReference type="Gene3D" id="2.40.40.20">
    <property type="match status" value="1"/>
</dbReference>
<comment type="cofactor">
    <cofactor evidence="9">
        <name>Mg(2+)</name>
        <dbReference type="ChEBI" id="CHEBI:18420"/>
    </cofactor>
    <text evidence="9">Binds 1 Mg(2+) ion per subunit.</text>
</comment>
<dbReference type="Pfam" id="PF04997">
    <property type="entry name" value="RNA_pol_Rpb1_1"/>
    <property type="match status" value="1"/>
</dbReference>
<dbReference type="RefSeq" id="WP_080467458.1">
    <property type="nucleotide sequence ID" value="NZ_LJKE01000015.1"/>
</dbReference>
<dbReference type="GO" id="GO:0003899">
    <property type="term" value="F:DNA-directed RNA polymerase activity"/>
    <property type="evidence" value="ECO:0007669"/>
    <property type="project" value="UniProtKB-UniRule"/>
</dbReference>
<protein>
    <recommendedName>
        <fullName evidence="9">DNA-directed RNA polymerase subunit beta'</fullName>
        <shortName evidence="9">RNAP subunit beta'</shortName>
        <ecNumber evidence="9">2.7.7.6</ecNumber>
    </recommendedName>
    <alternativeName>
        <fullName evidence="9">RNA polymerase subunit beta'</fullName>
    </alternativeName>
    <alternativeName>
        <fullName evidence="9">Transcriptase subunit beta'</fullName>
    </alternativeName>
</protein>
<dbReference type="InterPro" id="IPR007081">
    <property type="entry name" value="RNA_pol_Rpb1_5"/>
</dbReference>
<feature type="binding site" evidence="9">
    <location>
        <position position="60"/>
    </location>
    <ligand>
        <name>Zn(2+)</name>
        <dbReference type="ChEBI" id="CHEBI:29105"/>
        <label>1</label>
    </ligand>
</feature>
<dbReference type="Pfam" id="PF04998">
    <property type="entry name" value="RNA_pol_Rpb1_5"/>
    <property type="match status" value="1"/>
</dbReference>
<dbReference type="Pfam" id="PF00623">
    <property type="entry name" value="RNA_pol_Rpb1_2"/>
    <property type="match status" value="1"/>
</dbReference>
<name>A0A164QQP8_BACCE</name>
<dbReference type="PATRIC" id="fig|1396.535.peg.4256"/>
<keyword evidence="6 9" id="KW-0479">Metal-binding</keyword>
<feature type="binding site" evidence="9">
    <location>
        <position position="836"/>
    </location>
    <ligand>
        <name>Zn(2+)</name>
        <dbReference type="ChEBI" id="CHEBI:29105"/>
        <label>2</label>
    </ligand>
</feature>
<comment type="function">
    <text evidence="1 9 10">DNA-dependent RNA polymerase catalyzes the transcription of DNA into RNA using the four ribonucleoside triphosphates as substrates.</text>
</comment>
<feature type="binding site" evidence="9">
    <location>
        <position position="474"/>
    </location>
    <ligand>
        <name>Mg(2+)</name>
        <dbReference type="ChEBI" id="CHEBI:18420"/>
    </ligand>
</feature>
<dbReference type="GO" id="GO:0006351">
    <property type="term" value="P:DNA-templated transcription"/>
    <property type="evidence" value="ECO:0007669"/>
    <property type="project" value="UniProtKB-UniRule"/>
</dbReference>
<comment type="cofactor">
    <cofactor evidence="9">
        <name>Zn(2+)</name>
        <dbReference type="ChEBI" id="CHEBI:29105"/>
    </cofactor>
    <text evidence="9">Binds 2 Zn(2+) ions per subunit.</text>
</comment>
<evidence type="ECO:0000256" key="3">
    <source>
        <dbReference type="ARBA" id="ARBA00022478"/>
    </source>
</evidence>
<dbReference type="Proteomes" id="UP000076482">
    <property type="component" value="Unassembled WGS sequence"/>
</dbReference>
<dbReference type="InterPro" id="IPR007080">
    <property type="entry name" value="RNA_pol_Rpb1_1"/>
</dbReference>
<feature type="binding site" evidence="9">
    <location>
        <position position="77"/>
    </location>
    <ligand>
        <name>Zn(2+)</name>
        <dbReference type="ChEBI" id="CHEBI:29105"/>
        <label>1</label>
    </ligand>
</feature>
<evidence type="ECO:0000259" key="11">
    <source>
        <dbReference type="SMART" id="SM00663"/>
    </source>
</evidence>
<feature type="binding site" evidence="9">
    <location>
        <position position="905"/>
    </location>
    <ligand>
        <name>Zn(2+)</name>
        <dbReference type="ChEBI" id="CHEBI:29105"/>
        <label>2</label>
    </ligand>
</feature>
<dbReference type="Gene3D" id="1.10.150.390">
    <property type="match status" value="1"/>
</dbReference>
<dbReference type="Gene3D" id="1.10.274.100">
    <property type="entry name" value="RNA polymerase Rpb1, domain 3"/>
    <property type="match status" value="2"/>
</dbReference>
<dbReference type="GO" id="GO:0000428">
    <property type="term" value="C:DNA-directed RNA polymerase complex"/>
    <property type="evidence" value="ECO:0007669"/>
    <property type="project" value="UniProtKB-KW"/>
</dbReference>
<dbReference type="PANTHER" id="PTHR19376">
    <property type="entry name" value="DNA-DIRECTED RNA POLYMERASE"/>
    <property type="match status" value="1"/>
</dbReference>
<feature type="binding site" evidence="9">
    <location>
        <position position="478"/>
    </location>
    <ligand>
        <name>Mg(2+)</name>
        <dbReference type="ChEBI" id="CHEBI:18420"/>
    </ligand>
</feature>
<gene>
    <name evidence="9" type="primary">rpoC</name>
    <name evidence="12" type="ORF">B4088_0504</name>
</gene>
<organism evidence="12 13">
    <name type="scientific">Bacillus cereus</name>
    <dbReference type="NCBI Taxonomy" id="1396"/>
    <lineage>
        <taxon>Bacteria</taxon>
        <taxon>Bacillati</taxon>
        <taxon>Bacillota</taxon>
        <taxon>Bacilli</taxon>
        <taxon>Bacillales</taxon>
        <taxon>Bacillaceae</taxon>
        <taxon>Bacillus</taxon>
        <taxon>Bacillus cereus group</taxon>
    </lineage>
</organism>
<feature type="binding site" evidence="9">
    <location>
        <position position="80"/>
    </location>
    <ligand>
        <name>Zn(2+)</name>
        <dbReference type="ChEBI" id="CHEBI:29105"/>
        <label>1</label>
    </ligand>
</feature>
<dbReference type="Pfam" id="PF05000">
    <property type="entry name" value="RNA_pol_Rpb1_4"/>
    <property type="match status" value="1"/>
</dbReference>
<dbReference type="Gene3D" id="1.10.40.90">
    <property type="match status" value="1"/>
</dbReference>
<dbReference type="PANTHER" id="PTHR19376:SF54">
    <property type="entry name" value="DNA-DIRECTED RNA POLYMERASE SUBUNIT BETA"/>
    <property type="match status" value="1"/>
</dbReference>
<sequence>MGVLDELKNISIMLGSPEKIKGWSFGEVKKPETINHRTHNPERDGLFCEVIFGPVKDYQCASSCGKYKRSKERNVVCDRCGVKVTKADVRRSRMGHIQLGTPVVHHWFLKTKPYYITALLDIPKNNLNLITYTEMFVVKEPGIMPYEKKELIPRKEYEQARREEKRLVEEMVQQSKEDGVEFDMDSIPRFRAGTGGQIIREMLEEIDLDVLVEEISKALEDGPKEDERKKLEKRLRIAEMFRRSGNRPEWMVLTVLPVMPPDLRPMVQLDGGRFAASDVNDLYRKVINRNNRYKRLVELGSPSIIVDNEARLVQEAVDALFNNAKVKKPVEAQNKRRLKSISDALEKKSGIFRQNLLGKRVDYSGRSVIIPGPTLKLHQCGLPRLMAIELFKPFVMKRMVDLKLAPTIRSAGKKIDNRSSDIWEVLEEVVKGHPVLLNRAPTLHKLSIRAFEVVLIEGKAIQLHPLVCSGYNADFDGDQMAVHVPISKAAIAEAQILMRADRLLLHPQNGGSAVTPSQDMVLGTYYLTMEQDGLKGEGTAFANEEEAIRAYEDERVGLHSRVILNVRENPKFKDSKYVVTTVGKIIFNTIVPEEVVYFNDAVIQEGEPVGACLNIRDAVEFLKTETKTKAFSKGFVKKVIDHVYNISEQERVSRMMDDLKEIGFKYATIGGLTINLFDIRTSDEKEDEIDKAKKHVDNINNLYQMGQITDDERYIAVIKYWEKLTNIIAKQAIAELEKDPLNSIWMMLDSGARGSDKQYRQLAAMRGSMANPNGHIIENPVVSNYLEGLNVHEFFSSTHGTRKGLADTAIKTASSGYLTRRMADVAQHVIISEEDCDSDDFMVVKALEPRIESLYQRIIGRYSAKDVVAGNGELIVEKDTYISEKIAQQLEKSVSEVPIRTVITCASTNGVCKKCYGMSLSTRRLVEVGEAIGIIAAQSIGEPGTQLTMRTFHTGGIASSGGDITQGLPRIVDIFEARKLDGAKQTKAILSQVDGVVEVQEKSRLKEVWVKTEDGESHKYNIPLNSSLAVKKGDFVEVGKPLTTAPINPHDLLSLKGTRATQEYLLEEVQKVYAKQGVEISDKHIETIVRQMFRKVIVRNVGDASELIKGQEIDRYELQKRNAELKQSDKEEVEYVEIIKGITEASLEAESFLSRSSFQETSKGLTSASVAGSIDEIVGLKESVITGKLIPAGSGFKDYLELRN</sequence>
<dbReference type="Gene3D" id="2.40.50.100">
    <property type="match status" value="1"/>
</dbReference>
<keyword evidence="5 9" id="KW-0548">Nucleotidyltransferase</keyword>
<dbReference type="Pfam" id="PF04983">
    <property type="entry name" value="RNA_pol_Rpb1_3"/>
    <property type="match status" value="1"/>
</dbReference>
<comment type="subunit">
    <text evidence="9">The RNAP catalytic core consists of 2 alpha, 1 beta, 1 beta' and 1 omega subunit. When a sigma factor is associated with the core the holoenzyme is formed, which can initiate transcription.</text>
</comment>
<evidence type="ECO:0000256" key="9">
    <source>
        <dbReference type="HAMAP-Rule" id="MF_01322"/>
    </source>
</evidence>
<dbReference type="SUPFAM" id="SSF64484">
    <property type="entry name" value="beta and beta-prime subunits of DNA dependent RNA-polymerase"/>
    <property type="match status" value="1"/>
</dbReference>
<feature type="binding site" evidence="9">
    <location>
        <position position="912"/>
    </location>
    <ligand>
        <name>Zn(2+)</name>
        <dbReference type="ChEBI" id="CHEBI:29105"/>
        <label>2</label>
    </ligand>
</feature>
<evidence type="ECO:0000256" key="7">
    <source>
        <dbReference type="ARBA" id="ARBA00023163"/>
    </source>
</evidence>
<dbReference type="Gene3D" id="1.10.132.30">
    <property type="match status" value="1"/>
</dbReference>
<keyword evidence="3 9" id="KW-0240">DNA-directed RNA polymerase</keyword>
<dbReference type="CDD" id="cd02655">
    <property type="entry name" value="RNAP_beta'_C"/>
    <property type="match status" value="1"/>
</dbReference>
<keyword evidence="7 9" id="KW-0804">Transcription</keyword>
<dbReference type="NCBIfam" id="TIGR02386">
    <property type="entry name" value="rpoC_TIGR"/>
    <property type="match status" value="1"/>
</dbReference>
<dbReference type="InterPro" id="IPR006592">
    <property type="entry name" value="RNA_pol_N"/>
</dbReference>
<accession>A0A164QQP8</accession>
<proteinExistence type="inferred from homology"/>
<dbReference type="InterPro" id="IPR038120">
    <property type="entry name" value="Rpb1_funnel_sf"/>
</dbReference>